<dbReference type="GO" id="GO:0008277">
    <property type="term" value="P:regulation of G protein-coupled receptor signaling pathway"/>
    <property type="evidence" value="ECO:0007669"/>
    <property type="project" value="InterPro"/>
</dbReference>
<dbReference type="InterPro" id="IPR036305">
    <property type="entry name" value="RGS_sf"/>
</dbReference>
<dbReference type="SMART" id="SM00315">
    <property type="entry name" value="RGS"/>
    <property type="match status" value="1"/>
</dbReference>
<dbReference type="SUPFAM" id="SSF48670">
    <property type="entry name" value="Transducin (heterotrimeric G protein), gamma chain"/>
    <property type="match status" value="1"/>
</dbReference>
<dbReference type="PROSITE" id="PS50186">
    <property type="entry name" value="DEP"/>
    <property type="match status" value="1"/>
</dbReference>
<protein>
    <submittedName>
        <fullName evidence="4">Regulator of G-protein signaling 11</fullName>
    </submittedName>
</protein>
<dbReference type="PRINTS" id="PR01301">
    <property type="entry name" value="RGSPROTEIN"/>
</dbReference>
<dbReference type="InterPro" id="IPR036284">
    <property type="entry name" value="GGL_sf"/>
</dbReference>
<keyword evidence="1" id="KW-0734">Signal transduction inhibitor</keyword>
<feature type="domain" description="RGS" evidence="2">
    <location>
        <begin position="284"/>
        <end position="399"/>
    </location>
</feature>
<dbReference type="Pfam" id="PF00615">
    <property type="entry name" value="RGS"/>
    <property type="match status" value="1"/>
</dbReference>
<evidence type="ECO:0000259" key="3">
    <source>
        <dbReference type="PROSITE" id="PS50186"/>
    </source>
</evidence>
<dbReference type="PROSITE" id="PS50132">
    <property type="entry name" value="RGS"/>
    <property type="match status" value="1"/>
</dbReference>
<dbReference type="CDD" id="cd00068">
    <property type="entry name" value="GGL"/>
    <property type="match status" value="1"/>
</dbReference>
<dbReference type="PANTHER" id="PTHR45746">
    <property type="entry name" value="LP21163P"/>
    <property type="match status" value="1"/>
</dbReference>
<dbReference type="EMBL" id="MG063686">
    <property type="protein sequence ID" value="AUG68964.1"/>
    <property type="molecule type" value="mRNA"/>
</dbReference>
<dbReference type="CDD" id="cd08705">
    <property type="entry name" value="RGS_R7-like"/>
    <property type="match status" value="1"/>
</dbReference>
<dbReference type="GO" id="GO:0005886">
    <property type="term" value="C:plasma membrane"/>
    <property type="evidence" value="ECO:0007669"/>
    <property type="project" value="TreeGrafter"/>
</dbReference>
<feature type="domain" description="DEP" evidence="3">
    <location>
        <begin position="17"/>
        <end position="91"/>
    </location>
</feature>
<dbReference type="InterPro" id="IPR044926">
    <property type="entry name" value="RGS_subdomain_2"/>
</dbReference>
<dbReference type="GO" id="GO:0035556">
    <property type="term" value="P:intracellular signal transduction"/>
    <property type="evidence" value="ECO:0007669"/>
    <property type="project" value="InterPro"/>
</dbReference>
<dbReference type="Gene3D" id="1.10.10.10">
    <property type="entry name" value="Winged helix-like DNA-binding domain superfamily/Winged helix DNA-binding domain"/>
    <property type="match status" value="1"/>
</dbReference>
<dbReference type="InterPro" id="IPR040759">
    <property type="entry name" value="RGS_DHEX"/>
</dbReference>
<organism evidence="4">
    <name type="scientific">Geotria australis</name>
    <dbReference type="NCBI Taxonomy" id="71168"/>
    <lineage>
        <taxon>Eukaryota</taxon>
        <taxon>Metazoa</taxon>
        <taxon>Chordata</taxon>
        <taxon>Craniata</taxon>
        <taxon>Vertebrata</taxon>
        <taxon>Cyclostomata</taxon>
        <taxon>Hyperoartia</taxon>
        <taxon>Petromyzontiformes</taxon>
        <taxon>Geotriidae</taxon>
        <taxon>Geotria</taxon>
    </lineage>
</organism>
<dbReference type="Pfam" id="PF00631">
    <property type="entry name" value="G-gamma"/>
    <property type="match status" value="1"/>
</dbReference>
<dbReference type="GO" id="GO:0005737">
    <property type="term" value="C:cytoplasm"/>
    <property type="evidence" value="ECO:0007669"/>
    <property type="project" value="TreeGrafter"/>
</dbReference>
<dbReference type="InterPro" id="IPR015898">
    <property type="entry name" value="G-protein_gamma-like_dom"/>
</dbReference>
<dbReference type="Pfam" id="PF18148">
    <property type="entry name" value="RGS_DHEX"/>
    <property type="match status" value="1"/>
</dbReference>
<dbReference type="GO" id="GO:0005096">
    <property type="term" value="F:GTPase activator activity"/>
    <property type="evidence" value="ECO:0007669"/>
    <property type="project" value="TreeGrafter"/>
</dbReference>
<dbReference type="FunFam" id="1.10.167.10:FF:000001">
    <property type="entry name" value="Putative regulator of g-protein signaling 12"/>
    <property type="match status" value="1"/>
</dbReference>
<evidence type="ECO:0000259" key="2">
    <source>
        <dbReference type="PROSITE" id="PS50132"/>
    </source>
</evidence>
<dbReference type="Gene3D" id="1.10.1240.60">
    <property type="match status" value="1"/>
</dbReference>
<dbReference type="SMART" id="SM01224">
    <property type="entry name" value="G_gamma"/>
    <property type="match status" value="1"/>
</dbReference>
<dbReference type="InterPro" id="IPR000591">
    <property type="entry name" value="DEP_dom"/>
</dbReference>
<dbReference type="GO" id="GO:0007186">
    <property type="term" value="P:G protein-coupled receptor signaling pathway"/>
    <property type="evidence" value="ECO:0007669"/>
    <property type="project" value="InterPro"/>
</dbReference>
<accession>A0A2H5ACD2</accession>
<name>A0A2H5ACD2_9VERT</name>
<dbReference type="GO" id="GO:0043005">
    <property type="term" value="C:neuron projection"/>
    <property type="evidence" value="ECO:0007669"/>
    <property type="project" value="TreeGrafter"/>
</dbReference>
<dbReference type="PANTHER" id="PTHR45746:SF5">
    <property type="entry name" value="REGULATOR OF G-PROTEIN SIGNALING 7"/>
    <property type="match status" value="1"/>
</dbReference>
<dbReference type="InterPro" id="IPR047017">
    <property type="entry name" value="RGS6/7/9/11_DHEX_sf"/>
</dbReference>
<dbReference type="InterPro" id="IPR034483">
    <property type="entry name" value="RGS_Egl-10"/>
</dbReference>
<dbReference type="SUPFAM" id="SSF48097">
    <property type="entry name" value="Regulator of G-protein signaling, RGS"/>
    <property type="match status" value="1"/>
</dbReference>
<dbReference type="GO" id="GO:0009968">
    <property type="term" value="P:negative regulation of signal transduction"/>
    <property type="evidence" value="ECO:0007669"/>
    <property type="project" value="UniProtKB-KW"/>
</dbReference>
<dbReference type="Gene3D" id="1.10.167.10">
    <property type="entry name" value="Regulator of G-protein Signalling 4, domain 2"/>
    <property type="match status" value="1"/>
</dbReference>
<dbReference type="SMART" id="SM00224">
    <property type="entry name" value="GGL"/>
    <property type="match status" value="1"/>
</dbReference>
<reference evidence="4" key="1">
    <citation type="journal article" date="2018" name="Open Biol.">
        <title>Evolution of the shut-off steps of vertebrate phototransduction.</title>
        <authorList>
            <person name="Lamb T.D."/>
            <person name="Patel H.R."/>
            <person name="Chuah A."/>
            <person name="Hunt D.M."/>
        </authorList>
    </citation>
    <scope>NUCLEOTIDE SEQUENCE</scope>
</reference>
<dbReference type="AlphaFoldDB" id="A0A2H5ACD2"/>
<dbReference type="InterPro" id="IPR036388">
    <property type="entry name" value="WH-like_DNA-bd_sf"/>
</dbReference>
<evidence type="ECO:0000313" key="4">
    <source>
        <dbReference type="EMBL" id="AUG68964.1"/>
    </source>
</evidence>
<evidence type="ECO:0000256" key="1">
    <source>
        <dbReference type="ARBA" id="ARBA00022700"/>
    </source>
</evidence>
<dbReference type="InterPro" id="IPR016137">
    <property type="entry name" value="RGS"/>
</dbReference>
<dbReference type="SUPFAM" id="SSF46785">
    <property type="entry name" value="Winged helix' DNA-binding domain"/>
    <property type="match status" value="1"/>
</dbReference>
<dbReference type="InterPro" id="IPR036390">
    <property type="entry name" value="WH_DNA-bd_sf"/>
</dbReference>
<dbReference type="Gene3D" id="4.10.260.10">
    <property type="entry name" value="Transducin (heterotrimeric G protein), gamma chain"/>
    <property type="match status" value="1"/>
</dbReference>
<sequence>MASSEKVGCLICRMQDTHTGVPLLTRHFLTFAIPNASIGHNISDWILRDLKTTQEETSNLCNLLVRYGYLYPVHPATQLGFHPSKLYHFQTPYFWPDRHRGASDMQYAVHLVKKNVLSNGQLKEYEKMRYHQLFRSEHHKWDFVINQAQEQICTIQERKKGDRVVLANQEQAYWRVARPPPEFDSDALHGPVKHTIALHRDQVVELCKKEIVYCRKALGRARLKPSVSLEGLLKYSEQFSPLDPLLSGCLPGNPWITDDTTYWVLNATMVEVPVRLRVECWAFSFQELIQDLRGRKEFQEFLCKEFSGENLSFWEACEDLLYGDCTRVHEKVEQVYTDFLAPGAKRCINIDAKTMAVTMEGLKSPHRYVLEAAQTHIYMLMKKDSYPRYLKSDLYKTMLAGAIVPCAVNAHPLSGTRSL</sequence>
<dbReference type="InterPro" id="IPR047016">
    <property type="entry name" value="RGS6/7/9/11"/>
</dbReference>
<proteinExistence type="evidence at transcript level"/>